<name>A0A8W8N1V6_MAGGI</name>
<reference evidence="2" key="1">
    <citation type="submission" date="2022-08" db="UniProtKB">
        <authorList>
            <consortium name="EnsemblMetazoa"/>
        </authorList>
    </citation>
    <scope>IDENTIFICATION</scope>
    <source>
        <strain evidence="2">05x7-T-G4-1.051#20</strain>
    </source>
</reference>
<evidence type="ECO:0000256" key="1">
    <source>
        <dbReference type="SAM" id="MobiDB-lite"/>
    </source>
</evidence>
<organism evidence="2 3">
    <name type="scientific">Magallana gigas</name>
    <name type="common">Pacific oyster</name>
    <name type="synonym">Crassostrea gigas</name>
    <dbReference type="NCBI Taxonomy" id="29159"/>
    <lineage>
        <taxon>Eukaryota</taxon>
        <taxon>Metazoa</taxon>
        <taxon>Spiralia</taxon>
        <taxon>Lophotrochozoa</taxon>
        <taxon>Mollusca</taxon>
        <taxon>Bivalvia</taxon>
        <taxon>Autobranchia</taxon>
        <taxon>Pteriomorphia</taxon>
        <taxon>Ostreida</taxon>
        <taxon>Ostreoidea</taxon>
        <taxon>Ostreidae</taxon>
        <taxon>Magallana</taxon>
    </lineage>
</organism>
<feature type="region of interest" description="Disordered" evidence="1">
    <location>
        <begin position="43"/>
        <end position="80"/>
    </location>
</feature>
<sequence length="282" mass="31972">MLLFLAEETELTARKSILTAVKYRPQPNNLCYTNIYSKGKKLREDQSVSKTSTHTEQSQDPPPIDNGDLLFSDGKKNNELESDDIENHKEQVNETCFPPPDNDSEWFPFPDKLSLLLYGLLHSPTHHISLEVAKYVWFILKEMGVPDIPPLAKIRSMKFGQLDVENLISKGEDDSGLPIYIIKPSEIAKLNLSNPTISPNIARYPRKTTIIKEQRDGTRLHEIISPWASVNNTHFHVGEPVKVTSNALAGVITAFYENDEQNVILAEIKIAEEDRNDENDHK</sequence>
<accession>A0A8W8N1V6</accession>
<protein>
    <submittedName>
        <fullName evidence="2">Uncharacterized protein</fullName>
    </submittedName>
</protein>
<keyword evidence="3" id="KW-1185">Reference proteome</keyword>
<dbReference type="AlphaFoldDB" id="A0A8W8N1V6"/>
<evidence type="ECO:0000313" key="3">
    <source>
        <dbReference type="Proteomes" id="UP000005408"/>
    </source>
</evidence>
<dbReference type="EnsemblMetazoa" id="G3598.1">
    <property type="protein sequence ID" value="G3598.1:cds"/>
    <property type="gene ID" value="G3598"/>
</dbReference>
<feature type="compositionally biased region" description="Polar residues" evidence="1">
    <location>
        <begin position="48"/>
        <end position="59"/>
    </location>
</feature>
<evidence type="ECO:0000313" key="2">
    <source>
        <dbReference type="EnsemblMetazoa" id="G3598.1:cds"/>
    </source>
</evidence>
<dbReference type="Proteomes" id="UP000005408">
    <property type="component" value="Unassembled WGS sequence"/>
</dbReference>
<proteinExistence type="predicted"/>